<dbReference type="SUPFAM" id="SSF46785">
    <property type="entry name" value="Winged helix' DNA-binding domain"/>
    <property type="match status" value="1"/>
</dbReference>
<evidence type="ECO:0000256" key="8">
    <source>
        <dbReference type="PROSITE-ProRule" id="PRU00169"/>
    </source>
</evidence>
<dbReference type="PANTHER" id="PTHR45339:SF1">
    <property type="entry name" value="HYBRID SIGNAL TRANSDUCTION HISTIDINE KINASE J"/>
    <property type="match status" value="1"/>
</dbReference>
<feature type="region of interest" description="Disordered" evidence="9">
    <location>
        <begin position="178"/>
        <end position="205"/>
    </location>
</feature>
<dbReference type="FunFam" id="1.10.10.10:FF:000027">
    <property type="entry name" value="Heat shock transcription factor 1"/>
    <property type="match status" value="1"/>
</dbReference>
<name>A0A9N9D7L0_9GLOM</name>
<evidence type="ECO:0000256" key="1">
    <source>
        <dbReference type="ARBA" id="ARBA00004123"/>
    </source>
</evidence>
<evidence type="ECO:0000259" key="10">
    <source>
        <dbReference type="PROSITE" id="PS50110"/>
    </source>
</evidence>
<evidence type="ECO:0000256" key="7">
    <source>
        <dbReference type="ARBA" id="ARBA00023242"/>
    </source>
</evidence>
<evidence type="ECO:0000313" key="11">
    <source>
        <dbReference type="EMBL" id="CAG8625640.1"/>
    </source>
</evidence>
<keyword evidence="5" id="KW-0238">DNA-binding</keyword>
<dbReference type="InterPro" id="IPR036390">
    <property type="entry name" value="WH_DNA-bd_sf"/>
</dbReference>
<feature type="modified residue" description="4-aspartylphosphate" evidence="8">
    <location>
        <position position="291"/>
    </location>
</feature>
<evidence type="ECO:0000256" key="4">
    <source>
        <dbReference type="ARBA" id="ARBA00023015"/>
    </source>
</evidence>
<feature type="region of interest" description="Disordered" evidence="9">
    <location>
        <begin position="102"/>
        <end position="130"/>
    </location>
</feature>
<dbReference type="GO" id="GO:0005634">
    <property type="term" value="C:nucleus"/>
    <property type="evidence" value="ECO:0007669"/>
    <property type="project" value="UniProtKB-SubCell"/>
</dbReference>
<keyword evidence="4" id="KW-0805">Transcription regulation</keyword>
<dbReference type="Pfam" id="PF00072">
    <property type="entry name" value="Response_reg"/>
    <property type="match status" value="1"/>
</dbReference>
<evidence type="ECO:0000256" key="2">
    <source>
        <dbReference type="ARBA" id="ARBA00022553"/>
    </source>
</evidence>
<keyword evidence="2 8" id="KW-0597">Phosphoprotein</keyword>
<feature type="compositionally biased region" description="Low complexity" evidence="9">
    <location>
        <begin position="115"/>
        <end position="130"/>
    </location>
</feature>
<dbReference type="Gene3D" id="1.10.10.10">
    <property type="entry name" value="Winged helix-like DNA-binding domain superfamily/Winged helix DNA-binding domain"/>
    <property type="match status" value="1"/>
</dbReference>
<dbReference type="Pfam" id="PF00447">
    <property type="entry name" value="HSF_DNA-bind"/>
    <property type="match status" value="1"/>
</dbReference>
<proteinExistence type="predicted"/>
<keyword evidence="12" id="KW-1185">Reference proteome</keyword>
<dbReference type="EMBL" id="CAJVPI010001760">
    <property type="protein sequence ID" value="CAG8625640.1"/>
    <property type="molecule type" value="Genomic_DNA"/>
</dbReference>
<dbReference type="Proteomes" id="UP000789739">
    <property type="component" value="Unassembled WGS sequence"/>
</dbReference>
<keyword evidence="6" id="KW-0804">Transcription</keyword>
<organism evidence="11 12">
    <name type="scientific">Paraglomus brasilianum</name>
    <dbReference type="NCBI Taxonomy" id="144538"/>
    <lineage>
        <taxon>Eukaryota</taxon>
        <taxon>Fungi</taxon>
        <taxon>Fungi incertae sedis</taxon>
        <taxon>Mucoromycota</taxon>
        <taxon>Glomeromycotina</taxon>
        <taxon>Glomeromycetes</taxon>
        <taxon>Paraglomerales</taxon>
        <taxon>Paraglomeraceae</taxon>
        <taxon>Paraglomus</taxon>
    </lineage>
</organism>
<sequence length="466" mass="52565">MSNNNNSGGPDFVKKLFKMLEDNSYEDIVSWGVNGDSFVVKEIDAFTKAILPRHFKHSNFASFVRQLNKYDFHKIRSSDDSHSPYGEQAWEFRHPKFQCNKREQLEDIKRKTPTSRRAPASTAATDSSTSTQLIELQNQINTLTKLQANMDNRLDALRKSVSAQDSILQTLLQHLVNPDTGAKPFSNPTPESNPIPIPPQTQKPDVASLGSVVVTPRPQPANDSRQVVRGRTTEWSVPPKVLLVDDDAVYQDIGAKLLRIFGCKIDIVDDGVAAVRKMKMNLEKYDLVLMDIVLPRLDGVEATSQIRRFDPTTPIISMTSNTSAQDCVTYYSNGMNDILAKPFTKTRLFDVLDKYCMHLKAAMPNLPNFQDIRMFEQPSRIDNGSNLNENWGPPQVSLAFSIPNEGEEYNHAVPYPVGDEYMQMLNIVSSSNTPTTGAVRYIDDVYGDDETSNNRQRKRPKFELLE</sequence>
<dbReference type="GO" id="GO:0000160">
    <property type="term" value="P:phosphorelay signal transduction system"/>
    <property type="evidence" value="ECO:0007669"/>
    <property type="project" value="UniProtKB-KW"/>
</dbReference>
<feature type="region of interest" description="Disordered" evidence="9">
    <location>
        <begin position="447"/>
        <end position="466"/>
    </location>
</feature>
<keyword evidence="3" id="KW-0902">Two-component regulatory system</keyword>
<dbReference type="InterPro" id="IPR001789">
    <property type="entry name" value="Sig_transdc_resp-reg_receiver"/>
</dbReference>
<dbReference type="SMART" id="SM00415">
    <property type="entry name" value="HSF"/>
    <property type="match status" value="1"/>
</dbReference>
<evidence type="ECO:0000256" key="9">
    <source>
        <dbReference type="SAM" id="MobiDB-lite"/>
    </source>
</evidence>
<feature type="compositionally biased region" description="Pro residues" evidence="9">
    <location>
        <begin position="191"/>
        <end position="201"/>
    </location>
</feature>
<dbReference type="PROSITE" id="PS00434">
    <property type="entry name" value="HSF_DOMAIN"/>
    <property type="match status" value="1"/>
</dbReference>
<accession>A0A9N9D7L0</accession>
<dbReference type="InterPro" id="IPR000232">
    <property type="entry name" value="HSF_DNA-bd"/>
</dbReference>
<dbReference type="GO" id="GO:0003700">
    <property type="term" value="F:DNA-binding transcription factor activity"/>
    <property type="evidence" value="ECO:0007669"/>
    <property type="project" value="InterPro"/>
</dbReference>
<dbReference type="GO" id="GO:0043565">
    <property type="term" value="F:sequence-specific DNA binding"/>
    <property type="evidence" value="ECO:0007669"/>
    <property type="project" value="InterPro"/>
</dbReference>
<protein>
    <submittedName>
        <fullName evidence="11">1099_t:CDS:1</fullName>
    </submittedName>
</protein>
<dbReference type="AlphaFoldDB" id="A0A9N9D7L0"/>
<dbReference type="SUPFAM" id="SSF52172">
    <property type="entry name" value="CheY-like"/>
    <property type="match status" value="1"/>
</dbReference>
<dbReference type="PANTHER" id="PTHR45339">
    <property type="entry name" value="HYBRID SIGNAL TRANSDUCTION HISTIDINE KINASE J"/>
    <property type="match status" value="1"/>
</dbReference>
<evidence type="ECO:0000256" key="6">
    <source>
        <dbReference type="ARBA" id="ARBA00023163"/>
    </source>
</evidence>
<evidence type="ECO:0000256" key="5">
    <source>
        <dbReference type="ARBA" id="ARBA00023125"/>
    </source>
</evidence>
<feature type="domain" description="Response regulatory" evidence="10">
    <location>
        <begin position="240"/>
        <end position="356"/>
    </location>
</feature>
<keyword evidence="7" id="KW-0539">Nucleus</keyword>
<dbReference type="CDD" id="cd17546">
    <property type="entry name" value="REC_hyHK_CKI1_RcsC-like"/>
    <property type="match status" value="1"/>
</dbReference>
<dbReference type="FunFam" id="3.40.50.2300:FF:000212">
    <property type="entry name" value="Stress response regulator/HFS transcription factor"/>
    <property type="match status" value="1"/>
</dbReference>
<gene>
    <name evidence="11" type="ORF">PBRASI_LOCUS8962</name>
</gene>
<dbReference type="InterPro" id="IPR036388">
    <property type="entry name" value="WH-like_DNA-bd_sf"/>
</dbReference>
<dbReference type="SMART" id="SM00448">
    <property type="entry name" value="REC"/>
    <property type="match status" value="1"/>
</dbReference>
<dbReference type="InterPro" id="IPR011006">
    <property type="entry name" value="CheY-like_superfamily"/>
</dbReference>
<dbReference type="PRINTS" id="PR00056">
    <property type="entry name" value="HSFDOMAIN"/>
</dbReference>
<dbReference type="OrthoDB" id="60033at2759"/>
<comment type="subcellular location">
    <subcellularLocation>
        <location evidence="1">Nucleus</location>
    </subcellularLocation>
</comment>
<reference evidence="11" key="1">
    <citation type="submission" date="2021-06" db="EMBL/GenBank/DDBJ databases">
        <authorList>
            <person name="Kallberg Y."/>
            <person name="Tangrot J."/>
            <person name="Rosling A."/>
        </authorList>
    </citation>
    <scope>NUCLEOTIDE SEQUENCE</scope>
    <source>
        <strain evidence="11">BR232B</strain>
    </source>
</reference>
<evidence type="ECO:0000256" key="3">
    <source>
        <dbReference type="ARBA" id="ARBA00023012"/>
    </source>
</evidence>
<comment type="caution">
    <text evidence="11">The sequence shown here is derived from an EMBL/GenBank/DDBJ whole genome shotgun (WGS) entry which is preliminary data.</text>
</comment>
<dbReference type="Gene3D" id="3.40.50.2300">
    <property type="match status" value="1"/>
</dbReference>
<evidence type="ECO:0000313" key="12">
    <source>
        <dbReference type="Proteomes" id="UP000789739"/>
    </source>
</evidence>
<dbReference type="PROSITE" id="PS50110">
    <property type="entry name" value="RESPONSE_REGULATORY"/>
    <property type="match status" value="1"/>
</dbReference>